<proteinExistence type="predicted"/>
<feature type="domain" description="Helix-turn-helix" evidence="1">
    <location>
        <begin position="88"/>
        <end position="133"/>
    </location>
</feature>
<evidence type="ECO:0000313" key="3">
    <source>
        <dbReference type="Proteomes" id="UP001429745"/>
    </source>
</evidence>
<dbReference type="NCBIfam" id="TIGR01764">
    <property type="entry name" value="excise"/>
    <property type="match status" value="1"/>
</dbReference>
<dbReference type="Pfam" id="PF12728">
    <property type="entry name" value="HTH_17"/>
    <property type="match status" value="2"/>
</dbReference>
<protein>
    <submittedName>
        <fullName evidence="2">Helix-turn-helix domain-containing protein</fullName>
    </submittedName>
</protein>
<dbReference type="Proteomes" id="UP001429745">
    <property type="component" value="Unassembled WGS sequence"/>
</dbReference>
<evidence type="ECO:0000259" key="1">
    <source>
        <dbReference type="Pfam" id="PF12728"/>
    </source>
</evidence>
<evidence type="ECO:0000313" key="2">
    <source>
        <dbReference type="EMBL" id="NLP85448.1"/>
    </source>
</evidence>
<dbReference type="SUPFAM" id="SSF46955">
    <property type="entry name" value="Putative DNA-binding domain"/>
    <property type="match status" value="1"/>
</dbReference>
<name>A0ABX1KHH4_9MICO</name>
<accession>A0ABX1KHH4</accession>
<feature type="domain" description="Helix-turn-helix" evidence="1">
    <location>
        <begin position="6"/>
        <end position="53"/>
    </location>
</feature>
<reference evidence="2 3" key="1">
    <citation type="submission" date="2020-04" db="EMBL/GenBank/DDBJ databases">
        <title>CFH 90308 Microbacterium sp.</title>
        <authorList>
            <person name="Nie G."/>
            <person name="Ming H."/>
            <person name="Xia T."/>
        </authorList>
    </citation>
    <scope>NUCLEOTIDE SEQUENCE [LARGE SCALE GENOMIC DNA]</scope>
    <source>
        <strain evidence="2 3">CFH 90308</strain>
    </source>
</reference>
<organism evidence="2 3">
    <name type="scientific">Microbacterium salsuginis</name>
    <dbReference type="NCBI Taxonomy" id="2722803"/>
    <lineage>
        <taxon>Bacteria</taxon>
        <taxon>Bacillati</taxon>
        <taxon>Actinomycetota</taxon>
        <taxon>Actinomycetes</taxon>
        <taxon>Micrococcales</taxon>
        <taxon>Microbacteriaceae</taxon>
        <taxon>Microbacterium</taxon>
    </lineage>
</organism>
<dbReference type="InterPro" id="IPR010093">
    <property type="entry name" value="SinI_DNA-bd"/>
</dbReference>
<gene>
    <name evidence="2" type="ORF">HF576_16500</name>
</gene>
<sequence>MTGPVLTSRRAAEYCGMAVQTLYNLISQGQGPKHYKQGKRNAFYPADLDDWIGSRLQPATEAVSKCTPDQVVSSRYASTVTDSEKRGYTVAEASAYLGISDWVLRAEMRNNRIAAKRRGSTILFDRHELDRYFDDLPERMPGR</sequence>
<keyword evidence="3" id="KW-1185">Reference proteome</keyword>
<dbReference type="EMBL" id="JABACI010000005">
    <property type="protein sequence ID" value="NLP85448.1"/>
    <property type="molecule type" value="Genomic_DNA"/>
</dbReference>
<comment type="caution">
    <text evidence="2">The sequence shown here is derived from an EMBL/GenBank/DDBJ whole genome shotgun (WGS) entry which is preliminary data.</text>
</comment>
<dbReference type="InterPro" id="IPR041657">
    <property type="entry name" value="HTH_17"/>
</dbReference>
<dbReference type="InterPro" id="IPR009061">
    <property type="entry name" value="DNA-bd_dom_put_sf"/>
</dbReference>